<evidence type="ECO:0000313" key="1">
    <source>
        <dbReference type="EMBL" id="KRN33521.1"/>
    </source>
</evidence>
<comment type="caution">
    <text evidence="1">The sequence shown here is derived from an EMBL/GenBank/DDBJ whole genome shotgun (WGS) entry which is preliminary data.</text>
</comment>
<sequence>MVSKDKDRRIAIERAKHFFERDYQDRGMVKWQGYYLSDHTEDVQAYSAKRQASLTTPLMPEMEIGQVASLLFKAYKNKLVVLYQEKTQDIQGTVPPLQVSKVLGYVDDKIVFERNRQVSLDSIQWCDLN</sequence>
<dbReference type="eggNOG" id="ENOG5033CM8">
    <property type="taxonomic scope" value="Bacteria"/>
</dbReference>
<evidence type="ECO:0008006" key="3">
    <source>
        <dbReference type="Google" id="ProtNLM"/>
    </source>
</evidence>
<reference evidence="1 2" key="1">
    <citation type="journal article" date="2015" name="Genome Announc.">
        <title>Expanding the biotechnology potential of lactobacilli through comparative genomics of 213 strains and associated genera.</title>
        <authorList>
            <person name="Sun Z."/>
            <person name="Harris H.M."/>
            <person name="McCann A."/>
            <person name="Guo C."/>
            <person name="Argimon S."/>
            <person name="Zhang W."/>
            <person name="Yang X."/>
            <person name="Jeffery I.B."/>
            <person name="Cooney J.C."/>
            <person name="Kagawa T.F."/>
            <person name="Liu W."/>
            <person name="Song Y."/>
            <person name="Salvetti E."/>
            <person name="Wrobel A."/>
            <person name="Rasinkangas P."/>
            <person name="Parkhill J."/>
            <person name="Rea M.C."/>
            <person name="O'Sullivan O."/>
            <person name="Ritari J."/>
            <person name="Douillard F.P."/>
            <person name="Paul Ross R."/>
            <person name="Yang R."/>
            <person name="Briner A.E."/>
            <person name="Felis G.E."/>
            <person name="de Vos W.M."/>
            <person name="Barrangou R."/>
            <person name="Klaenhammer T.R."/>
            <person name="Caufield P.W."/>
            <person name="Cui Y."/>
            <person name="Zhang H."/>
            <person name="O'Toole P.W."/>
        </authorList>
    </citation>
    <scope>NUCLEOTIDE SEQUENCE [LARGE SCALE GENOMIC DNA]</scope>
    <source>
        <strain evidence="1 2">DSM 20190</strain>
    </source>
</reference>
<name>A0A0R2FYH6_9LACO</name>
<organism evidence="1 2">
    <name type="scientific">Weissella halotolerans DSM 20190</name>
    <dbReference type="NCBI Taxonomy" id="1123500"/>
    <lineage>
        <taxon>Bacteria</taxon>
        <taxon>Bacillati</taxon>
        <taxon>Bacillota</taxon>
        <taxon>Bacilli</taxon>
        <taxon>Lactobacillales</taxon>
        <taxon>Lactobacillaceae</taxon>
        <taxon>Weissella</taxon>
    </lineage>
</organism>
<evidence type="ECO:0000313" key="2">
    <source>
        <dbReference type="Proteomes" id="UP000051296"/>
    </source>
</evidence>
<dbReference type="STRING" id="1123500.GCA_000420365_00179"/>
<dbReference type="OrthoDB" id="1644322at2"/>
<keyword evidence="2" id="KW-1185">Reference proteome</keyword>
<dbReference type="InParanoid" id="A0A0R2FYH6"/>
<proteinExistence type="predicted"/>
<dbReference type="Proteomes" id="UP000051296">
    <property type="component" value="Unassembled WGS sequence"/>
</dbReference>
<dbReference type="EMBL" id="JQAX01000001">
    <property type="protein sequence ID" value="KRN33521.1"/>
    <property type="molecule type" value="Genomic_DNA"/>
</dbReference>
<dbReference type="AlphaFoldDB" id="A0A0R2FYH6"/>
<accession>A0A0R2FYH6</accession>
<dbReference type="RefSeq" id="WP_022790982.1">
    <property type="nucleotide sequence ID" value="NZ_ATUU01000001.1"/>
</dbReference>
<gene>
    <name evidence="1" type="ORF">IV68_GL000325</name>
</gene>
<protein>
    <recommendedName>
        <fullName evidence="3">DNA-directed RNA polymerase beta subunit</fullName>
    </recommendedName>
</protein>
<dbReference type="PATRIC" id="fig|1123500.6.peg.324"/>